<gene>
    <name evidence="4" type="ORF">GO621_15580</name>
</gene>
<feature type="domain" description="Response regulatory" evidence="3">
    <location>
        <begin position="4"/>
        <end position="120"/>
    </location>
</feature>
<dbReference type="GO" id="GO:0000160">
    <property type="term" value="P:phosphorelay signal transduction system"/>
    <property type="evidence" value="ECO:0007669"/>
    <property type="project" value="InterPro"/>
</dbReference>
<comment type="caution">
    <text evidence="4">The sequence shown here is derived from an EMBL/GenBank/DDBJ whole genome shotgun (WGS) entry which is preliminary data.</text>
</comment>
<evidence type="ECO:0000259" key="3">
    <source>
        <dbReference type="PROSITE" id="PS50110"/>
    </source>
</evidence>
<dbReference type="Pfam" id="PF00072">
    <property type="entry name" value="Response_reg"/>
    <property type="match status" value="1"/>
</dbReference>
<dbReference type="Proteomes" id="UP000462014">
    <property type="component" value="Unassembled WGS sequence"/>
</dbReference>
<keyword evidence="5" id="KW-1185">Reference proteome</keyword>
<protein>
    <submittedName>
        <fullName evidence="4">Response regulator</fullName>
    </submittedName>
</protein>
<evidence type="ECO:0000313" key="5">
    <source>
        <dbReference type="Proteomes" id="UP000462014"/>
    </source>
</evidence>
<organism evidence="4 5">
    <name type="scientific">Mucilaginibacter arboris</name>
    <dbReference type="NCBI Taxonomy" id="2682090"/>
    <lineage>
        <taxon>Bacteria</taxon>
        <taxon>Pseudomonadati</taxon>
        <taxon>Bacteroidota</taxon>
        <taxon>Sphingobacteriia</taxon>
        <taxon>Sphingobacteriales</taxon>
        <taxon>Sphingobacteriaceae</taxon>
        <taxon>Mucilaginibacter</taxon>
    </lineage>
</organism>
<evidence type="ECO:0000256" key="1">
    <source>
        <dbReference type="ARBA" id="ARBA00022553"/>
    </source>
</evidence>
<name>A0A7K1T054_9SPHI</name>
<feature type="modified residue" description="4-aspartylphosphate" evidence="2">
    <location>
        <position position="53"/>
    </location>
</feature>
<dbReference type="AlphaFoldDB" id="A0A7K1T054"/>
<dbReference type="EMBL" id="WPIK01000015">
    <property type="protein sequence ID" value="MVN22946.1"/>
    <property type="molecule type" value="Genomic_DNA"/>
</dbReference>
<evidence type="ECO:0000256" key="2">
    <source>
        <dbReference type="PROSITE-ProRule" id="PRU00169"/>
    </source>
</evidence>
<dbReference type="InterPro" id="IPR011006">
    <property type="entry name" value="CheY-like_superfamily"/>
</dbReference>
<evidence type="ECO:0000313" key="4">
    <source>
        <dbReference type="EMBL" id="MVN22946.1"/>
    </source>
</evidence>
<dbReference type="SMART" id="SM00448">
    <property type="entry name" value="REC"/>
    <property type="match status" value="1"/>
</dbReference>
<dbReference type="RefSeq" id="WP_157568687.1">
    <property type="nucleotide sequence ID" value="NZ_WPIK01000015.1"/>
</dbReference>
<dbReference type="InterPro" id="IPR050595">
    <property type="entry name" value="Bact_response_regulator"/>
</dbReference>
<keyword evidence="1 2" id="KW-0597">Phosphoprotein</keyword>
<dbReference type="PANTHER" id="PTHR44591">
    <property type="entry name" value="STRESS RESPONSE REGULATOR PROTEIN 1"/>
    <property type="match status" value="1"/>
</dbReference>
<dbReference type="Gene3D" id="3.40.50.2300">
    <property type="match status" value="1"/>
</dbReference>
<accession>A0A7K1T054</accession>
<sequence>MKKQILVVDDDVSILKLLNFILSKEYTVVMKTSGIDAFSWLEEGNYPQLIISDLQMPYFDGTSFIRNLKISGFYRDTPVIVLSGADDIKEQVEKMPFAVEGFINKPFNPAGLKTIINSVFQTIETDDLY</sequence>
<reference evidence="4 5" key="1">
    <citation type="submission" date="2019-12" db="EMBL/GenBank/DDBJ databases">
        <title>Mucilaginibacter sp. HMF7410 genome sequencing and assembly.</title>
        <authorList>
            <person name="Kang H."/>
            <person name="Cha I."/>
            <person name="Kim H."/>
            <person name="Joh K."/>
        </authorList>
    </citation>
    <scope>NUCLEOTIDE SEQUENCE [LARGE SCALE GENOMIC DNA]</scope>
    <source>
        <strain evidence="4 5">HMF7410</strain>
    </source>
</reference>
<proteinExistence type="predicted"/>
<dbReference type="PROSITE" id="PS50110">
    <property type="entry name" value="RESPONSE_REGULATORY"/>
    <property type="match status" value="1"/>
</dbReference>
<dbReference type="InterPro" id="IPR001789">
    <property type="entry name" value="Sig_transdc_resp-reg_receiver"/>
</dbReference>
<dbReference type="SUPFAM" id="SSF52172">
    <property type="entry name" value="CheY-like"/>
    <property type="match status" value="1"/>
</dbReference>
<dbReference type="PANTHER" id="PTHR44591:SF3">
    <property type="entry name" value="RESPONSE REGULATORY DOMAIN-CONTAINING PROTEIN"/>
    <property type="match status" value="1"/>
</dbReference>